<dbReference type="RefSeq" id="WP_192215677.1">
    <property type="nucleotide sequence ID" value="NZ_BPQF01000019.1"/>
</dbReference>
<gene>
    <name evidence="1" type="ORF">OICFNHDK_3779</name>
</gene>
<reference evidence="1" key="1">
    <citation type="journal article" date="2016" name="Front. Microbiol.">
        <title>Genome Sequence of the Piezophilic, Mesophilic Sulfate-Reducing Bacterium Desulfovibrio indicus J2T.</title>
        <authorList>
            <person name="Cao J."/>
            <person name="Maignien L."/>
            <person name="Shao Z."/>
            <person name="Alain K."/>
            <person name="Jebbar M."/>
        </authorList>
    </citation>
    <scope>NUCLEOTIDE SEQUENCE</scope>
    <source>
        <strain evidence="1">DSM 21893</strain>
    </source>
</reference>
<dbReference type="InterPro" id="IPR023346">
    <property type="entry name" value="Lysozyme-like_dom_sf"/>
</dbReference>
<evidence type="ECO:0000313" key="2">
    <source>
        <dbReference type="Proteomes" id="UP001055307"/>
    </source>
</evidence>
<sequence length="279" mass="29346">MAASLNRAAFFASARKLVFGGALTQGQVSGMEAILDACPPDLDSDALAYCLATSLHETARTMLPIKEYGGSAYYTKMYDIAGSRPAVAKALGNTVPGDGAKFAGRGYVQLTGRANYRRATGELQNRGYLTRSQDLTQTPDSAMVPDIAAAIMFIGMQEGWFTGRKLSDYFGPTKSIPVGARAIINGTDKASIIAGYFRGFQTALLAAGHLPGGVVATVPVPPVSGAPMVPPASPGPLVQPAPRNSGVLPAPKPLPEPVYDVKPSWGSRLASWLMRPWFG</sequence>
<dbReference type="AlphaFoldDB" id="A0AAV4ZBI6"/>
<dbReference type="Proteomes" id="UP001055307">
    <property type="component" value="Unassembled WGS sequence"/>
</dbReference>
<dbReference type="Gene3D" id="1.10.530.10">
    <property type="match status" value="1"/>
</dbReference>
<dbReference type="SUPFAM" id="SSF53955">
    <property type="entry name" value="Lysozyme-like"/>
    <property type="match status" value="1"/>
</dbReference>
<organism evidence="1 2">
    <name type="scientific">Methylobacterium bullatum</name>
    <dbReference type="NCBI Taxonomy" id="570505"/>
    <lineage>
        <taxon>Bacteria</taxon>
        <taxon>Pseudomonadati</taxon>
        <taxon>Pseudomonadota</taxon>
        <taxon>Alphaproteobacteria</taxon>
        <taxon>Hyphomicrobiales</taxon>
        <taxon>Methylobacteriaceae</taxon>
        <taxon>Methylobacterium</taxon>
    </lineage>
</organism>
<dbReference type="EMBL" id="BPQF01000019">
    <property type="protein sequence ID" value="GJD41296.1"/>
    <property type="molecule type" value="Genomic_DNA"/>
</dbReference>
<comment type="caution">
    <text evidence="1">The sequence shown here is derived from an EMBL/GenBank/DDBJ whole genome shotgun (WGS) entry which is preliminary data.</text>
</comment>
<evidence type="ECO:0008006" key="3">
    <source>
        <dbReference type="Google" id="ProtNLM"/>
    </source>
</evidence>
<evidence type="ECO:0000313" key="1">
    <source>
        <dbReference type="EMBL" id="GJD41296.1"/>
    </source>
</evidence>
<accession>A0AAV4ZBI6</accession>
<proteinExistence type="predicted"/>
<protein>
    <recommendedName>
        <fullName evidence="3">Glycoside hydrolase family 19 catalytic domain-containing protein</fullName>
    </recommendedName>
</protein>
<reference evidence="1" key="2">
    <citation type="submission" date="2021-08" db="EMBL/GenBank/DDBJ databases">
        <authorList>
            <person name="Tani A."/>
            <person name="Ola A."/>
            <person name="Ogura Y."/>
            <person name="Katsura K."/>
            <person name="Hayashi T."/>
        </authorList>
    </citation>
    <scope>NUCLEOTIDE SEQUENCE</scope>
    <source>
        <strain evidence="1">DSM 21893</strain>
    </source>
</reference>
<name>A0AAV4ZBI6_9HYPH</name>
<keyword evidence="2" id="KW-1185">Reference proteome</keyword>